<feature type="region of interest" description="Disordered" evidence="1">
    <location>
        <begin position="1"/>
        <end position="22"/>
    </location>
</feature>
<dbReference type="Gene3D" id="3.20.20.140">
    <property type="entry name" value="Metal-dependent hydrolases"/>
    <property type="match status" value="1"/>
</dbReference>
<keyword evidence="2" id="KW-0645">Protease</keyword>
<accession>A0ABU4DXB1</accession>
<reference evidence="2 3" key="1">
    <citation type="submission" date="2022-11" db="EMBL/GenBank/DDBJ databases">
        <title>Deinococcus ZS9-10, Low Temperature and Draught-tolerating, UV-resistant Bacteria from Continental Antarctica.</title>
        <authorList>
            <person name="Cheng L."/>
        </authorList>
    </citation>
    <scope>NUCLEOTIDE SEQUENCE [LARGE SCALE GENOMIC DNA]</scope>
    <source>
        <strain evidence="2 3">ZS9-10</strain>
    </source>
</reference>
<dbReference type="EMBL" id="JAPMIV010000077">
    <property type="protein sequence ID" value="MDV6376597.1"/>
    <property type="molecule type" value="Genomic_DNA"/>
</dbReference>
<evidence type="ECO:0000313" key="2">
    <source>
        <dbReference type="EMBL" id="MDV6376597.1"/>
    </source>
</evidence>
<dbReference type="Pfam" id="PF01244">
    <property type="entry name" value="Peptidase_M19"/>
    <property type="match status" value="1"/>
</dbReference>
<dbReference type="PROSITE" id="PS51365">
    <property type="entry name" value="RENAL_DIPEPTIDASE_2"/>
    <property type="match status" value="1"/>
</dbReference>
<dbReference type="PROSITE" id="PS00869">
    <property type="entry name" value="RENAL_DIPEPTIDASE_1"/>
    <property type="match status" value="1"/>
</dbReference>
<dbReference type="InterPro" id="IPR008257">
    <property type="entry name" value="Pept_M19"/>
</dbReference>
<keyword evidence="2" id="KW-0378">Hydrolase</keyword>
<evidence type="ECO:0000313" key="3">
    <source>
        <dbReference type="Proteomes" id="UP001276150"/>
    </source>
</evidence>
<dbReference type="InterPro" id="IPR000180">
    <property type="entry name" value="Dipep_AS"/>
</dbReference>
<gene>
    <name evidence="2" type="ORF">ORD21_18545</name>
</gene>
<dbReference type="SUPFAM" id="SSF51556">
    <property type="entry name" value="Metallo-dependent hydrolases"/>
    <property type="match status" value="1"/>
</dbReference>
<keyword evidence="2" id="KW-0224">Dipeptidase</keyword>
<dbReference type="GO" id="GO:0016805">
    <property type="term" value="F:dipeptidase activity"/>
    <property type="evidence" value="ECO:0007669"/>
    <property type="project" value="UniProtKB-KW"/>
</dbReference>
<comment type="caution">
    <text evidence="2">The sequence shown here is derived from an EMBL/GenBank/DDBJ whole genome shotgun (WGS) entry which is preliminary data.</text>
</comment>
<protein>
    <submittedName>
        <fullName evidence="2">Membrane dipeptidase</fullName>
        <ecNumber evidence="2">3.4.13.-</ecNumber>
    </submittedName>
</protein>
<dbReference type="Proteomes" id="UP001276150">
    <property type="component" value="Unassembled WGS sequence"/>
</dbReference>
<dbReference type="EC" id="3.4.13.-" evidence="2"/>
<proteinExistence type="predicted"/>
<dbReference type="PANTHER" id="PTHR10443">
    <property type="entry name" value="MICROSOMAL DIPEPTIDASE"/>
    <property type="match status" value="1"/>
</dbReference>
<feature type="compositionally biased region" description="Low complexity" evidence="1">
    <location>
        <begin position="7"/>
        <end position="18"/>
    </location>
</feature>
<evidence type="ECO:0000256" key="1">
    <source>
        <dbReference type="SAM" id="MobiDB-lite"/>
    </source>
</evidence>
<dbReference type="PANTHER" id="PTHR10443:SF12">
    <property type="entry name" value="DIPEPTIDASE"/>
    <property type="match status" value="1"/>
</dbReference>
<dbReference type="RefSeq" id="WP_317641952.1">
    <property type="nucleotide sequence ID" value="NZ_JAPMIV010000077.1"/>
</dbReference>
<dbReference type="InterPro" id="IPR032466">
    <property type="entry name" value="Metal_Hydrolase"/>
</dbReference>
<keyword evidence="3" id="KW-1185">Reference proteome</keyword>
<organism evidence="2 3">
    <name type="scientific">Deinococcus arenicola</name>
    <dbReference type="NCBI Taxonomy" id="2994950"/>
    <lineage>
        <taxon>Bacteria</taxon>
        <taxon>Thermotogati</taxon>
        <taxon>Deinococcota</taxon>
        <taxon>Deinococci</taxon>
        <taxon>Deinococcales</taxon>
        <taxon>Deinococcaceae</taxon>
        <taxon>Deinococcus</taxon>
    </lineage>
</organism>
<sequence length="418" mass="46632">MTDLKDPQTTQPPVQQVPMQKKNYSGYKSFSYLEAGKDYPDWPLTPELNRVPSRAPEVTPEQEGRVRRLFQEELMISLHDHCFVAPQDLSRFLEFRRWGRDFTGYEGLSMSGLDAVFDNLMNGTAMITSRGGWKWDDTIFDLGMRLSDIAHQEMVMHCKTTEDIVSAKKNGQIAFIVSLEGAAMIENELDRLDILYGLGVRCMGIAYSEGNALGAGLKEPRDGGLTVFGRQAVRRMNQLGIAIDVSHSGDQTALDTIEVSEKPIFITHAGARALWNSNRLKPDDVIRACADKGGVIGIEAAPHTTLTEKHPRHSLESFMEHFEYCVDLVGIDHVAFGPDVLFGDHVGLHHALSEALSIGASRGHLQYEEVEYVDGIESPAEAFPNIVRWLVKHDYSDADIAKAVGGNVMRVLKEAWYR</sequence>
<name>A0ABU4DXB1_9DEIO</name>